<evidence type="ECO:0000256" key="1">
    <source>
        <dbReference type="SAM" id="MobiDB-lite"/>
    </source>
</evidence>
<dbReference type="AlphaFoldDB" id="A0A1J5R912"/>
<sequence>MPAHSVSRLAQPFETRRPFTRRPGALASNTGTPKTIAAGWRRDSAMNAGMRSAGCWPSESMVNTWLYPAAAACSRP</sequence>
<comment type="caution">
    <text evidence="2">The sequence shown here is derived from an EMBL/GenBank/DDBJ whole genome shotgun (WGS) entry which is preliminary data.</text>
</comment>
<accession>A0A1J5R912</accession>
<protein>
    <submittedName>
        <fullName evidence="2">Uncharacterized protein</fullName>
    </submittedName>
</protein>
<organism evidence="2">
    <name type="scientific">mine drainage metagenome</name>
    <dbReference type="NCBI Taxonomy" id="410659"/>
    <lineage>
        <taxon>unclassified sequences</taxon>
        <taxon>metagenomes</taxon>
        <taxon>ecological metagenomes</taxon>
    </lineage>
</organism>
<reference evidence="2" key="1">
    <citation type="submission" date="2016-10" db="EMBL/GenBank/DDBJ databases">
        <title>Sequence of Gallionella enrichment culture.</title>
        <authorList>
            <person name="Poehlein A."/>
            <person name="Muehling M."/>
            <person name="Daniel R."/>
        </authorList>
    </citation>
    <scope>NUCLEOTIDE SEQUENCE</scope>
</reference>
<gene>
    <name evidence="2" type="ORF">GALL_255850</name>
</gene>
<name>A0A1J5R912_9ZZZZ</name>
<proteinExistence type="predicted"/>
<evidence type="ECO:0000313" key="2">
    <source>
        <dbReference type="EMBL" id="OIQ92512.1"/>
    </source>
</evidence>
<feature type="region of interest" description="Disordered" evidence="1">
    <location>
        <begin position="1"/>
        <end position="36"/>
    </location>
</feature>
<dbReference type="EMBL" id="MLJW01000230">
    <property type="protein sequence ID" value="OIQ92512.1"/>
    <property type="molecule type" value="Genomic_DNA"/>
</dbReference>